<dbReference type="GO" id="GO:0005829">
    <property type="term" value="C:cytosol"/>
    <property type="evidence" value="ECO:0007669"/>
    <property type="project" value="TreeGrafter"/>
</dbReference>
<evidence type="ECO:0000256" key="5">
    <source>
        <dbReference type="ARBA" id="ARBA00022840"/>
    </source>
</evidence>
<keyword evidence="2 7" id="KW-0808">Transferase</keyword>
<comment type="cofactor">
    <cofactor evidence="7">
        <name>Mg(2+)</name>
        <dbReference type="ChEBI" id="CHEBI:18420"/>
    </cofactor>
    <text evidence="7">Binds 1 Mg(2+) ion per subunit.</text>
</comment>
<keyword evidence="3 7" id="KW-0547">Nucleotide-binding</keyword>
<dbReference type="GO" id="GO:0000287">
    <property type="term" value="F:magnesium ion binding"/>
    <property type="evidence" value="ECO:0007669"/>
    <property type="project" value="UniProtKB-UniRule"/>
</dbReference>
<dbReference type="GO" id="GO:0008652">
    <property type="term" value="P:amino acid biosynthetic process"/>
    <property type="evidence" value="ECO:0007669"/>
    <property type="project" value="UniProtKB-KW"/>
</dbReference>
<keyword evidence="7" id="KW-0460">Magnesium</keyword>
<reference evidence="8 9" key="1">
    <citation type="submission" date="2015-01" db="EMBL/GenBank/DDBJ databases">
        <title>Draft genome sequence of Pedobacter sp. NL19 isolated from sludge of an effluent treatment pond in an abandoned uranium mine.</title>
        <authorList>
            <person name="Santos T."/>
            <person name="Caetano T."/>
            <person name="Covas C."/>
            <person name="Cruz A."/>
            <person name="Mendo S."/>
        </authorList>
    </citation>
    <scope>NUCLEOTIDE SEQUENCE [LARGE SCALE GENOMIC DNA]</scope>
    <source>
        <strain evidence="8 9">NL19</strain>
    </source>
</reference>
<feature type="binding site" evidence="7">
    <location>
        <position position="78"/>
    </location>
    <ligand>
        <name>substrate</name>
    </ligand>
</feature>
<dbReference type="GO" id="GO:0004765">
    <property type="term" value="F:shikimate kinase activity"/>
    <property type="evidence" value="ECO:0007669"/>
    <property type="project" value="UniProtKB-UniRule"/>
</dbReference>
<dbReference type="InterPro" id="IPR027417">
    <property type="entry name" value="P-loop_NTPase"/>
</dbReference>
<name>A0A0D0GS98_9SPHI</name>
<evidence type="ECO:0000313" key="8">
    <source>
        <dbReference type="EMBL" id="KIO77311.1"/>
    </source>
</evidence>
<keyword evidence="4 7" id="KW-0418">Kinase</keyword>
<dbReference type="UniPathway" id="UPA00053">
    <property type="reaction ID" value="UER00088"/>
</dbReference>
<dbReference type="InterPro" id="IPR000623">
    <property type="entry name" value="Shikimate_kinase/TSH1"/>
</dbReference>
<dbReference type="PANTHER" id="PTHR21087">
    <property type="entry name" value="SHIKIMATE KINASE"/>
    <property type="match status" value="1"/>
</dbReference>
<keyword evidence="1 7" id="KW-0028">Amino-acid biosynthesis</keyword>
<evidence type="ECO:0000256" key="7">
    <source>
        <dbReference type="HAMAP-Rule" id="MF_00109"/>
    </source>
</evidence>
<feature type="binding site" evidence="7">
    <location>
        <position position="117"/>
    </location>
    <ligand>
        <name>ATP</name>
        <dbReference type="ChEBI" id="CHEBI:30616"/>
    </ligand>
</feature>
<dbReference type="Pfam" id="PF01202">
    <property type="entry name" value="SKI"/>
    <property type="match status" value="1"/>
</dbReference>
<dbReference type="Proteomes" id="UP000032049">
    <property type="component" value="Unassembled WGS sequence"/>
</dbReference>
<keyword evidence="9" id="KW-1185">Reference proteome</keyword>
<dbReference type="AlphaFoldDB" id="A0A0D0GS98"/>
<comment type="similarity">
    <text evidence="7">Belongs to the shikimate kinase family.</text>
</comment>
<dbReference type="Gene3D" id="3.40.50.300">
    <property type="entry name" value="P-loop containing nucleotide triphosphate hydrolases"/>
    <property type="match status" value="1"/>
</dbReference>
<comment type="subcellular location">
    <subcellularLocation>
        <location evidence="7">Cytoplasm</location>
    </subcellularLocation>
</comment>
<dbReference type="CDD" id="cd00464">
    <property type="entry name" value="SK"/>
    <property type="match status" value="1"/>
</dbReference>
<evidence type="ECO:0000256" key="2">
    <source>
        <dbReference type="ARBA" id="ARBA00022679"/>
    </source>
</evidence>
<evidence type="ECO:0000313" key="9">
    <source>
        <dbReference type="Proteomes" id="UP000032049"/>
    </source>
</evidence>
<feature type="binding site" evidence="7">
    <location>
        <begin position="10"/>
        <end position="15"/>
    </location>
    <ligand>
        <name>ATP</name>
        <dbReference type="ChEBI" id="CHEBI:30616"/>
    </ligand>
</feature>
<keyword evidence="7" id="KW-0479">Metal-binding</keyword>
<evidence type="ECO:0000256" key="6">
    <source>
        <dbReference type="ARBA" id="ARBA00023141"/>
    </source>
</evidence>
<dbReference type="GO" id="GO:0009423">
    <property type="term" value="P:chorismate biosynthetic process"/>
    <property type="evidence" value="ECO:0007669"/>
    <property type="project" value="UniProtKB-UniRule"/>
</dbReference>
<comment type="caution">
    <text evidence="7">Lacks conserved residue(s) required for the propagation of feature annotation.</text>
</comment>
<dbReference type="SUPFAM" id="SSF52540">
    <property type="entry name" value="P-loop containing nucleoside triphosphate hydrolases"/>
    <property type="match status" value="1"/>
</dbReference>
<dbReference type="GO" id="GO:0009073">
    <property type="term" value="P:aromatic amino acid family biosynthetic process"/>
    <property type="evidence" value="ECO:0007669"/>
    <property type="project" value="UniProtKB-KW"/>
</dbReference>
<dbReference type="RefSeq" id="WP_041881398.1">
    <property type="nucleotide sequence ID" value="NZ_CP157278.1"/>
</dbReference>
<proteinExistence type="inferred from homology"/>
<evidence type="ECO:0000256" key="1">
    <source>
        <dbReference type="ARBA" id="ARBA00022605"/>
    </source>
</evidence>
<keyword evidence="7" id="KW-0963">Cytoplasm</keyword>
<comment type="subunit">
    <text evidence="7">Monomer.</text>
</comment>
<evidence type="ECO:0000256" key="4">
    <source>
        <dbReference type="ARBA" id="ARBA00022777"/>
    </source>
</evidence>
<gene>
    <name evidence="7" type="primary">aroK</name>
    <name evidence="8" type="ORF">TH53_10250</name>
</gene>
<dbReference type="EMBL" id="JXRA01000040">
    <property type="protein sequence ID" value="KIO77311.1"/>
    <property type="molecule type" value="Genomic_DNA"/>
</dbReference>
<dbReference type="PRINTS" id="PR01100">
    <property type="entry name" value="SHIKIMTKNASE"/>
</dbReference>
<dbReference type="OrthoDB" id="9800332at2"/>
<feature type="binding site" evidence="7">
    <location>
        <position position="56"/>
    </location>
    <ligand>
        <name>substrate</name>
    </ligand>
</feature>
<dbReference type="GO" id="GO:0005524">
    <property type="term" value="F:ATP binding"/>
    <property type="evidence" value="ECO:0007669"/>
    <property type="project" value="UniProtKB-UniRule"/>
</dbReference>
<feature type="binding site" evidence="7">
    <location>
        <position position="32"/>
    </location>
    <ligand>
        <name>substrate</name>
    </ligand>
</feature>
<comment type="catalytic activity">
    <reaction evidence="7">
        <text>shikimate + ATP = 3-phosphoshikimate + ADP + H(+)</text>
        <dbReference type="Rhea" id="RHEA:13121"/>
        <dbReference type="ChEBI" id="CHEBI:15378"/>
        <dbReference type="ChEBI" id="CHEBI:30616"/>
        <dbReference type="ChEBI" id="CHEBI:36208"/>
        <dbReference type="ChEBI" id="CHEBI:145989"/>
        <dbReference type="ChEBI" id="CHEBI:456216"/>
        <dbReference type="EC" id="2.7.1.71"/>
    </reaction>
</comment>
<dbReference type="EC" id="2.7.1.71" evidence="7"/>
<feature type="binding site" evidence="7">
    <location>
        <position position="14"/>
    </location>
    <ligand>
        <name>Mg(2+)</name>
        <dbReference type="ChEBI" id="CHEBI:18420"/>
    </ligand>
</feature>
<comment type="pathway">
    <text evidence="7">Metabolic intermediate biosynthesis; chorismate biosynthesis; chorismate from D-erythrose 4-phosphate and phosphoenolpyruvate: step 5/7.</text>
</comment>
<accession>A0A0D0GS98</accession>
<feature type="binding site" evidence="7">
    <location>
        <position position="139"/>
    </location>
    <ligand>
        <name>substrate</name>
    </ligand>
</feature>
<comment type="function">
    <text evidence="7">Catalyzes the specific phosphorylation of the 3-hydroxyl group of shikimic acid using ATP as a cosubstrate.</text>
</comment>
<protein>
    <recommendedName>
        <fullName evidence="7">Shikimate kinase</fullName>
        <shortName evidence="7">SK</shortName>
        <ecNumber evidence="7">2.7.1.71</ecNumber>
    </recommendedName>
</protein>
<keyword evidence="5 7" id="KW-0067">ATP-binding</keyword>
<organism evidence="8 9">
    <name type="scientific">Pedobacter lusitanus</name>
    <dbReference type="NCBI Taxonomy" id="1503925"/>
    <lineage>
        <taxon>Bacteria</taxon>
        <taxon>Pseudomonadati</taxon>
        <taxon>Bacteroidota</taxon>
        <taxon>Sphingobacteriia</taxon>
        <taxon>Sphingobacteriales</taxon>
        <taxon>Sphingobacteriaceae</taxon>
        <taxon>Pedobacter</taxon>
    </lineage>
</organism>
<dbReference type="STRING" id="1503925.TH53_10250"/>
<keyword evidence="6 7" id="KW-0057">Aromatic amino acid biosynthesis</keyword>
<evidence type="ECO:0000256" key="3">
    <source>
        <dbReference type="ARBA" id="ARBA00022741"/>
    </source>
</evidence>
<dbReference type="PANTHER" id="PTHR21087:SF16">
    <property type="entry name" value="SHIKIMATE KINASE 1, CHLOROPLASTIC"/>
    <property type="match status" value="1"/>
</dbReference>
<dbReference type="HAMAP" id="MF_00109">
    <property type="entry name" value="Shikimate_kinase"/>
    <property type="match status" value="1"/>
</dbReference>
<dbReference type="InterPro" id="IPR031322">
    <property type="entry name" value="Shikimate/glucono_kinase"/>
</dbReference>
<comment type="caution">
    <text evidence="8">The sequence shown here is derived from an EMBL/GenBank/DDBJ whole genome shotgun (WGS) entry which is preliminary data.</text>
</comment>
<sequence>MKIFLIGFMGCGKSTLGRKLATKLGYDLIDLDHQIEKNTGSSVGDYFSAHGEDAFRKLESETLKSLDYPKNCVIATGGGTPCFFDNIDWMNENGTTIYIKMAAPALAKRLESGMAKRPLLRNLTAEGVVEFIENKLAEREGFYNKASLVLSGISLTADDIRAEILARS</sequence>